<comment type="caution">
    <text evidence="2">The sequence shown here is derived from an EMBL/GenBank/DDBJ whole genome shotgun (WGS) entry which is preliminary data.</text>
</comment>
<name>A0ABQ0QPI7_9PROT</name>
<dbReference type="RefSeq" id="WP_170211081.1">
    <property type="nucleotide sequence ID" value="NZ_BAQC01000025.1"/>
</dbReference>
<dbReference type="EMBL" id="BAQC01000025">
    <property type="protein sequence ID" value="GBR52447.1"/>
    <property type="molecule type" value="Genomic_DNA"/>
</dbReference>
<evidence type="ECO:0000313" key="2">
    <source>
        <dbReference type="EMBL" id="GBR52447.1"/>
    </source>
</evidence>
<accession>A0ABQ0QPI7</accession>
<gene>
    <name evidence="2" type="ORF">AA106555_0920</name>
</gene>
<protein>
    <recommendedName>
        <fullName evidence="4">Transposase</fullName>
    </recommendedName>
</protein>
<sequence length="50" mass="5339">MATRRKRLTCGLFADIVGHAGSDHPRKVDISTAPQQPSEGPALVPPMQAE</sequence>
<evidence type="ECO:0000313" key="3">
    <source>
        <dbReference type="Proteomes" id="UP001062632"/>
    </source>
</evidence>
<organism evidence="2 3">
    <name type="scientific">Neokomagataea thailandica NBRC 106555</name>
    <dbReference type="NCBI Taxonomy" id="1223520"/>
    <lineage>
        <taxon>Bacteria</taxon>
        <taxon>Pseudomonadati</taxon>
        <taxon>Pseudomonadota</taxon>
        <taxon>Alphaproteobacteria</taxon>
        <taxon>Acetobacterales</taxon>
        <taxon>Acetobacteraceae</taxon>
        <taxon>Neokomagataea</taxon>
    </lineage>
</organism>
<reference evidence="2 3" key="1">
    <citation type="submission" date="2013-04" db="EMBL/GenBank/DDBJ databases">
        <title>The genome sequencing project of 58 acetic acid bacteria.</title>
        <authorList>
            <person name="Okamoto-Kainuma A."/>
            <person name="Ishikawa M."/>
            <person name="Umino S."/>
            <person name="Koizumi Y."/>
            <person name="Shiwa Y."/>
            <person name="Yoshikawa H."/>
            <person name="Matsutani M."/>
            <person name="Matsushita K."/>
        </authorList>
    </citation>
    <scope>NUCLEOTIDE SEQUENCE [LARGE SCALE GENOMIC DNA]</scope>
    <source>
        <strain evidence="2 3">NBRC 106555</strain>
    </source>
</reference>
<evidence type="ECO:0000256" key="1">
    <source>
        <dbReference type="SAM" id="MobiDB-lite"/>
    </source>
</evidence>
<keyword evidence="3" id="KW-1185">Reference proteome</keyword>
<evidence type="ECO:0008006" key="4">
    <source>
        <dbReference type="Google" id="ProtNLM"/>
    </source>
</evidence>
<proteinExistence type="predicted"/>
<dbReference type="Proteomes" id="UP001062632">
    <property type="component" value="Unassembled WGS sequence"/>
</dbReference>
<feature type="region of interest" description="Disordered" evidence="1">
    <location>
        <begin position="18"/>
        <end position="50"/>
    </location>
</feature>